<evidence type="ECO:0000313" key="8">
    <source>
        <dbReference type="EMBL" id="GGB80787.1"/>
    </source>
</evidence>
<name>A0ABQ1K0V1_9PROT</name>
<feature type="region of interest" description="Disordered" evidence="5">
    <location>
        <begin position="168"/>
        <end position="189"/>
    </location>
</feature>
<dbReference type="CDD" id="cd06171">
    <property type="entry name" value="Sigma70_r4"/>
    <property type="match status" value="1"/>
</dbReference>
<organism evidence="8 9">
    <name type="scientific">Henriciella pelagia</name>
    <dbReference type="NCBI Taxonomy" id="1977912"/>
    <lineage>
        <taxon>Bacteria</taxon>
        <taxon>Pseudomonadati</taxon>
        <taxon>Pseudomonadota</taxon>
        <taxon>Alphaproteobacteria</taxon>
        <taxon>Hyphomonadales</taxon>
        <taxon>Hyphomonadaceae</taxon>
        <taxon>Henriciella</taxon>
    </lineage>
</organism>
<evidence type="ECO:0000256" key="4">
    <source>
        <dbReference type="ARBA" id="ARBA00023163"/>
    </source>
</evidence>
<dbReference type="InterPro" id="IPR013324">
    <property type="entry name" value="RNA_pol_sigma_r3/r4-like"/>
</dbReference>
<accession>A0ABQ1K0V1</accession>
<dbReference type="PANTHER" id="PTHR43133:SF63">
    <property type="entry name" value="RNA POLYMERASE SIGMA FACTOR FECI-RELATED"/>
    <property type="match status" value="1"/>
</dbReference>
<comment type="caution">
    <text evidence="8">The sequence shown here is derived from an EMBL/GenBank/DDBJ whole genome shotgun (WGS) entry which is preliminary data.</text>
</comment>
<evidence type="ECO:0000256" key="2">
    <source>
        <dbReference type="ARBA" id="ARBA00023015"/>
    </source>
</evidence>
<evidence type="ECO:0000256" key="1">
    <source>
        <dbReference type="ARBA" id="ARBA00010641"/>
    </source>
</evidence>
<feature type="compositionally biased region" description="Basic and acidic residues" evidence="5">
    <location>
        <begin position="169"/>
        <end position="189"/>
    </location>
</feature>
<dbReference type="Pfam" id="PF04542">
    <property type="entry name" value="Sigma70_r2"/>
    <property type="match status" value="1"/>
</dbReference>
<proteinExistence type="inferred from homology"/>
<evidence type="ECO:0000259" key="7">
    <source>
        <dbReference type="Pfam" id="PF08281"/>
    </source>
</evidence>
<keyword evidence="2" id="KW-0805">Transcription regulation</keyword>
<keyword evidence="3" id="KW-0731">Sigma factor</keyword>
<keyword evidence="4" id="KW-0804">Transcription</keyword>
<evidence type="ECO:0000313" key="9">
    <source>
        <dbReference type="Proteomes" id="UP000628854"/>
    </source>
</evidence>
<dbReference type="RefSeq" id="WP_084394839.1">
    <property type="nucleotide sequence ID" value="NZ_BMKF01000003.1"/>
</dbReference>
<dbReference type="EMBL" id="BMKF01000003">
    <property type="protein sequence ID" value="GGB80787.1"/>
    <property type="molecule type" value="Genomic_DNA"/>
</dbReference>
<feature type="domain" description="RNA polymerase sigma-70 region 2" evidence="6">
    <location>
        <begin position="17"/>
        <end position="74"/>
    </location>
</feature>
<protein>
    <submittedName>
        <fullName evidence="8">RNA polymerase sigma factor</fullName>
    </submittedName>
</protein>
<evidence type="ECO:0000259" key="6">
    <source>
        <dbReference type="Pfam" id="PF04542"/>
    </source>
</evidence>
<dbReference type="InterPro" id="IPR013249">
    <property type="entry name" value="RNA_pol_sigma70_r4_t2"/>
</dbReference>
<dbReference type="Pfam" id="PF08281">
    <property type="entry name" value="Sigma70_r4_2"/>
    <property type="match status" value="1"/>
</dbReference>
<feature type="domain" description="RNA polymerase sigma factor 70 region 4 type 2" evidence="7">
    <location>
        <begin position="108"/>
        <end position="160"/>
    </location>
</feature>
<sequence>MSVDDWFMNEILPLEGALIRFLRANWRNGGDVEDFRQEVYARVYAAASRQLPDYPKALLFTTARNLLIDQVRRSKIVSIETVMDLDTLNVSRDEASMQQVITAREEIRMLEAELEKLPRRTREIFLLRKVDGLSQRETAKRLRVSEPTVERHLRKGILHLANALNRTTSRRDETAQRTAGEMKRFEDEN</sequence>
<dbReference type="NCBIfam" id="TIGR02937">
    <property type="entry name" value="sigma70-ECF"/>
    <property type="match status" value="1"/>
</dbReference>
<evidence type="ECO:0000256" key="5">
    <source>
        <dbReference type="SAM" id="MobiDB-lite"/>
    </source>
</evidence>
<dbReference type="Gene3D" id="1.10.1740.10">
    <property type="match status" value="1"/>
</dbReference>
<reference evidence="9" key="1">
    <citation type="journal article" date="2019" name="Int. J. Syst. Evol. Microbiol.">
        <title>The Global Catalogue of Microorganisms (GCM) 10K type strain sequencing project: providing services to taxonomists for standard genome sequencing and annotation.</title>
        <authorList>
            <consortium name="The Broad Institute Genomics Platform"/>
            <consortium name="The Broad Institute Genome Sequencing Center for Infectious Disease"/>
            <person name="Wu L."/>
            <person name="Ma J."/>
        </authorList>
    </citation>
    <scope>NUCLEOTIDE SEQUENCE [LARGE SCALE GENOMIC DNA]</scope>
    <source>
        <strain evidence="9">CGMCC 1.15928</strain>
    </source>
</reference>
<keyword evidence="9" id="KW-1185">Reference proteome</keyword>
<dbReference type="InterPro" id="IPR014284">
    <property type="entry name" value="RNA_pol_sigma-70_dom"/>
</dbReference>
<dbReference type="SUPFAM" id="SSF88946">
    <property type="entry name" value="Sigma2 domain of RNA polymerase sigma factors"/>
    <property type="match status" value="1"/>
</dbReference>
<dbReference type="Proteomes" id="UP000628854">
    <property type="component" value="Unassembled WGS sequence"/>
</dbReference>
<dbReference type="InterPro" id="IPR013325">
    <property type="entry name" value="RNA_pol_sigma_r2"/>
</dbReference>
<comment type="similarity">
    <text evidence="1">Belongs to the sigma-70 factor family. ECF subfamily.</text>
</comment>
<dbReference type="PANTHER" id="PTHR43133">
    <property type="entry name" value="RNA POLYMERASE ECF-TYPE SIGMA FACTO"/>
    <property type="match status" value="1"/>
</dbReference>
<dbReference type="InterPro" id="IPR036388">
    <property type="entry name" value="WH-like_DNA-bd_sf"/>
</dbReference>
<dbReference type="Gene3D" id="1.10.10.10">
    <property type="entry name" value="Winged helix-like DNA-binding domain superfamily/Winged helix DNA-binding domain"/>
    <property type="match status" value="1"/>
</dbReference>
<dbReference type="InterPro" id="IPR039425">
    <property type="entry name" value="RNA_pol_sigma-70-like"/>
</dbReference>
<dbReference type="SUPFAM" id="SSF88659">
    <property type="entry name" value="Sigma3 and sigma4 domains of RNA polymerase sigma factors"/>
    <property type="match status" value="1"/>
</dbReference>
<dbReference type="InterPro" id="IPR007627">
    <property type="entry name" value="RNA_pol_sigma70_r2"/>
</dbReference>
<gene>
    <name evidence="8" type="primary">fpvI</name>
    <name evidence="8" type="ORF">GCM10011503_31950</name>
</gene>
<evidence type="ECO:0000256" key="3">
    <source>
        <dbReference type="ARBA" id="ARBA00023082"/>
    </source>
</evidence>